<reference evidence="1" key="1">
    <citation type="submission" date="2020-08" db="EMBL/GenBank/DDBJ databases">
        <title>Multicomponent nature underlies the extraordinary mechanical properties of spider dragline silk.</title>
        <authorList>
            <person name="Kono N."/>
            <person name="Nakamura H."/>
            <person name="Mori M."/>
            <person name="Yoshida Y."/>
            <person name="Ohtoshi R."/>
            <person name="Malay A.D."/>
            <person name="Moran D.A.P."/>
            <person name="Tomita M."/>
            <person name="Numata K."/>
            <person name="Arakawa K."/>
        </authorList>
    </citation>
    <scope>NUCLEOTIDE SEQUENCE</scope>
</reference>
<accession>A0A8X6WVE2</accession>
<dbReference type="AlphaFoldDB" id="A0A8X6WVE2"/>
<organism evidence="1 2">
    <name type="scientific">Trichonephila inaurata madagascariensis</name>
    <dbReference type="NCBI Taxonomy" id="2747483"/>
    <lineage>
        <taxon>Eukaryota</taxon>
        <taxon>Metazoa</taxon>
        <taxon>Ecdysozoa</taxon>
        <taxon>Arthropoda</taxon>
        <taxon>Chelicerata</taxon>
        <taxon>Arachnida</taxon>
        <taxon>Araneae</taxon>
        <taxon>Araneomorphae</taxon>
        <taxon>Entelegynae</taxon>
        <taxon>Araneoidea</taxon>
        <taxon>Nephilidae</taxon>
        <taxon>Trichonephila</taxon>
        <taxon>Trichonephila inaurata</taxon>
    </lineage>
</organism>
<keyword evidence="2" id="KW-1185">Reference proteome</keyword>
<evidence type="ECO:0000313" key="1">
    <source>
        <dbReference type="EMBL" id="GFY42142.1"/>
    </source>
</evidence>
<sequence>MRSKCLIVLSDNFRRAMMSVCDLALNGVSKIGFLKNPRILEMDNEKHTSEDVDCYSNSDDFTSDFERSNSKIIDANYKEETPFEETILVIIKSSIYNLLFTCRLLQ</sequence>
<evidence type="ECO:0000313" key="2">
    <source>
        <dbReference type="Proteomes" id="UP000886998"/>
    </source>
</evidence>
<gene>
    <name evidence="1" type="ORF">TNIN_261921</name>
</gene>
<proteinExistence type="predicted"/>
<comment type="caution">
    <text evidence="1">The sequence shown here is derived from an EMBL/GenBank/DDBJ whole genome shotgun (WGS) entry which is preliminary data.</text>
</comment>
<protein>
    <submittedName>
        <fullName evidence="1">Uncharacterized protein</fullName>
    </submittedName>
</protein>
<dbReference type="Proteomes" id="UP000886998">
    <property type="component" value="Unassembled WGS sequence"/>
</dbReference>
<name>A0A8X6WVE2_9ARAC</name>
<dbReference type="EMBL" id="BMAV01002906">
    <property type="protein sequence ID" value="GFY42142.1"/>
    <property type="molecule type" value="Genomic_DNA"/>
</dbReference>